<evidence type="ECO:0000256" key="1">
    <source>
        <dbReference type="ARBA" id="ARBA00009437"/>
    </source>
</evidence>
<dbReference type="InterPro" id="IPR005119">
    <property type="entry name" value="LysR_subst-bd"/>
</dbReference>
<reference evidence="6 7" key="1">
    <citation type="submission" date="2019-09" db="EMBL/GenBank/DDBJ databases">
        <authorList>
            <person name="Depoorter E."/>
        </authorList>
    </citation>
    <scope>NUCLEOTIDE SEQUENCE [LARGE SCALE GENOMIC DNA]</scope>
    <source>
        <strain evidence="6">LMG 30113</strain>
    </source>
</reference>
<dbReference type="InterPro" id="IPR036390">
    <property type="entry name" value="WH_DNA-bd_sf"/>
</dbReference>
<evidence type="ECO:0000256" key="3">
    <source>
        <dbReference type="ARBA" id="ARBA00023125"/>
    </source>
</evidence>
<gene>
    <name evidence="6" type="ORF">BPA30113_06113</name>
</gene>
<dbReference type="Pfam" id="PF03466">
    <property type="entry name" value="LysR_substrate"/>
    <property type="match status" value="1"/>
</dbReference>
<organism evidence="6 7">
    <name type="scientific">Burkholderia paludis</name>
    <dbReference type="NCBI Taxonomy" id="1506587"/>
    <lineage>
        <taxon>Bacteria</taxon>
        <taxon>Pseudomonadati</taxon>
        <taxon>Pseudomonadota</taxon>
        <taxon>Betaproteobacteria</taxon>
        <taxon>Burkholderiales</taxon>
        <taxon>Burkholderiaceae</taxon>
        <taxon>Burkholderia</taxon>
        <taxon>Burkholderia cepacia complex</taxon>
    </lineage>
</organism>
<evidence type="ECO:0000259" key="5">
    <source>
        <dbReference type="PROSITE" id="PS50931"/>
    </source>
</evidence>
<proteinExistence type="inferred from homology"/>
<dbReference type="GO" id="GO:0003677">
    <property type="term" value="F:DNA binding"/>
    <property type="evidence" value="ECO:0007669"/>
    <property type="project" value="UniProtKB-KW"/>
</dbReference>
<feature type="domain" description="HTH lysR-type" evidence="5">
    <location>
        <begin position="4"/>
        <end position="61"/>
    </location>
</feature>
<dbReference type="GO" id="GO:0003700">
    <property type="term" value="F:DNA-binding transcription factor activity"/>
    <property type="evidence" value="ECO:0007669"/>
    <property type="project" value="InterPro"/>
</dbReference>
<name>A0A6P2QZE9_9BURK</name>
<dbReference type="PROSITE" id="PS50931">
    <property type="entry name" value="HTH_LYSR"/>
    <property type="match status" value="1"/>
</dbReference>
<keyword evidence="2" id="KW-0805">Transcription regulation</keyword>
<dbReference type="CDD" id="cd08460">
    <property type="entry name" value="PBP2_DntR_like_1"/>
    <property type="match status" value="1"/>
</dbReference>
<evidence type="ECO:0000313" key="6">
    <source>
        <dbReference type="EMBL" id="VWC27949.1"/>
    </source>
</evidence>
<dbReference type="Gene3D" id="3.40.190.10">
    <property type="entry name" value="Periplasmic binding protein-like II"/>
    <property type="match status" value="2"/>
</dbReference>
<dbReference type="InterPro" id="IPR036388">
    <property type="entry name" value="WH-like_DNA-bd_sf"/>
</dbReference>
<comment type="similarity">
    <text evidence="1">Belongs to the LysR transcriptional regulatory family.</text>
</comment>
<dbReference type="EMBL" id="CABVQD010000031">
    <property type="protein sequence ID" value="VWC27949.1"/>
    <property type="molecule type" value="Genomic_DNA"/>
</dbReference>
<dbReference type="SUPFAM" id="SSF53850">
    <property type="entry name" value="Periplasmic binding protein-like II"/>
    <property type="match status" value="1"/>
</dbReference>
<evidence type="ECO:0000313" key="7">
    <source>
        <dbReference type="Proteomes" id="UP000494330"/>
    </source>
</evidence>
<keyword evidence="3" id="KW-0238">DNA-binding</keyword>
<keyword evidence="7" id="KW-1185">Reference proteome</keyword>
<dbReference type="RefSeq" id="WP_034199756.1">
    <property type="nucleotide sequence ID" value="NZ_CABVQD010000031.1"/>
</dbReference>
<dbReference type="InterPro" id="IPR050389">
    <property type="entry name" value="LysR-type_TF"/>
</dbReference>
<dbReference type="PANTHER" id="PTHR30118:SF15">
    <property type="entry name" value="TRANSCRIPTIONAL REGULATORY PROTEIN"/>
    <property type="match status" value="1"/>
</dbReference>
<dbReference type="AlphaFoldDB" id="A0A6P2QZE9"/>
<dbReference type="InterPro" id="IPR000847">
    <property type="entry name" value="LysR_HTH_N"/>
</dbReference>
<dbReference type="Pfam" id="PF00126">
    <property type="entry name" value="HTH_1"/>
    <property type="match status" value="1"/>
</dbReference>
<protein>
    <submittedName>
        <fullName evidence="6">LysR family transcriptional regulator</fullName>
    </submittedName>
</protein>
<evidence type="ECO:0000256" key="4">
    <source>
        <dbReference type="ARBA" id="ARBA00023163"/>
    </source>
</evidence>
<dbReference type="PANTHER" id="PTHR30118">
    <property type="entry name" value="HTH-TYPE TRANSCRIPTIONAL REGULATOR LEUO-RELATED"/>
    <property type="match status" value="1"/>
</dbReference>
<sequence length="301" mass="33496">MPLPDLNLLIALNALLDEGSVVGAARRTELSTPAMSRALGRIRRVVGDPILVKVGRSMVPTPKAIALRDQVRESVRTATRILQPDRQVELSALQRHFNLYASDTFTGSFGGRLLDRVKQEAPHCVLRFMPETDAEVDVLTNDTADLHIDAMRQPGADVHVQSLFSTRFVGLARNDHPIFDEAITPGRFVAYEHIGVSRRGRTAGPIDTALVECNLERSVSLVVPTFYSAIFALCSSDLILPIPEHVAWSIEQMGVRVRRFAIPVPLEPVAIVQAWHPRFQSDQAHRWLRRVIYEMCSSVPA</sequence>
<keyword evidence="4" id="KW-0804">Transcription</keyword>
<evidence type="ECO:0000256" key="2">
    <source>
        <dbReference type="ARBA" id="ARBA00023015"/>
    </source>
</evidence>
<dbReference type="SUPFAM" id="SSF46785">
    <property type="entry name" value="Winged helix' DNA-binding domain"/>
    <property type="match status" value="1"/>
</dbReference>
<dbReference type="Proteomes" id="UP000494330">
    <property type="component" value="Unassembled WGS sequence"/>
</dbReference>
<accession>A0A6P2QZE9</accession>
<dbReference type="Gene3D" id="1.10.10.10">
    <property type="entry name" value="Winged helix-like DNA-binding domain superfamily/Winged helix DNA-binding domain"/>
    <property type="match status" value="1"/>
</dbReference>